<name>A0A5Q0CB66_9HYPH</name>
<dbReference type="KEGG" id="rgr:FZ934_20135"/>
<keyword evidence="5" id="KW-1185">Reference proteome</keyword>
<keyword evidence="2" id="KW-0238">DNA-binding</keyword>
<keyword evidence="3" id="KW-0804">Transcription</keyword>
<dbReference type="PANTHER" id="PTHR46796">
    <property type="entry name" value="HTH-TYPE TRANSCRIPTIONAL ACTIVATOR RHAS-RELATED"/>
    <property type="match status" value="1"/>
</dbReference>
<keyword evidence="4" id="KW-0614">Plasmid</keyword>
<protein>
    <recommendedName>
        <fullName evidence="6">AraC family transcriptional regulator</fullName>
    </recommendedName>
</protein>
<dbReference type="GO" id="GO:0003677">
    <property type="term" value="F:DNA binding"/>
    <property type="evidence" value="ECO:0007669"/>
    <property type="project" value="UniProtKB-KW"/>
</dbReference>
<dbReference type="Proteomes" id="UP000326881">
    <property type="component" value="Plasmid unnamed"/>
</dbReference>
<reference evidence="4 5" key="1">
    <citation type="submission" date="2019-08" db="EMBL/GenBank/DDBJ databases">
        <title>Prosopis cineraria nodule microbiome.</title>
        <authorList>
            <person name="Ali R."/>
            <person name="Chaluvadi S.R."/>
            <person name="Wang X."/>
        </authorList>
    </citation>
    <scope>NUCLEOTIDE SEQUENCE [LARGE SCALE GENOMIC DNA]</scope>
    <source>
        <strain evidence="4 5">BG7</strain>
        <plasmid evidence="4 5">unnamed</plasmid>
    </source>
</reference>
<evidence type="ECO:0000256" key="2">
    <source>
        <dbReference type="ARBA" id="ARBA00023125"/>
    </source>
</evidence>
<evidence type="ECO:0000313" key="5">
    <source>
        <dbReference type="Proteomes" id="UP000326881"/>
    </source>
</evidence>
<keyword evidence="1" id="KW-0805">Transcription regulation</keyword>
<evidence type="ECO:0000313" key="4">
    <source>
        <dbReference type="EMBL" id="QFY62692.1"/>
    </source>
</evidence>
<evidence type="ECO:0000256" key="3">
    <source>
        <dbReference type="ARBA" id="ARBA00023163"/>
    </source>
</evidence>
<dbReference type="AlphaFoldDB" id="A0A5Q0CB66"/>
<dbReference type="PANTHER" id="PTHR46796:SF14">
    <property type="entry name" value="TRANSCRIPTIONAL REGULATORY PROTEIN"/>
    <property type="match status" value="1"/>
</dbReference>
<dbReference type="EMBL" id="CP043499">
    <property type="protein sequence ID" value="QFY62692.1"/>
    <property type="molecule type" value="Genomic_DNA"/>
</dbReference>
<sequence length="272" mass="30578">MAFDTCSPTLDSIGRVSIRPLNQYGDTMVSSIDRLLKGSRLKGPSSEHLWSGITLERRIVDPIEREEDDIDSHYVMLWRETTVAERAYRAGRFERVVKRPGFLSLGTAGRLPAVRALTPYDVTVCTIDANAARTVLEEIDERRSYRLHDQLGIRDEALAGLIGLLSSEVENAGESGLLYQQSLEQALIARFLHVARSDGLERSVVSPLPPRVLRRILDKIESEHENDLTLDELARGPDTAARTFKRCFVWQLGNPPSNISAMFVSREHDKHS</sequence>
<evidence type="ECO:0008006" key="6">
    <source>
        <dbReference type="Google" id="ProtNLM"/>
    </source>
</evidence>
<evidence type="ECO:0000256" key="1">
    <source>
        <dbReference type="ARBA" id="ARBA00023015"/>
    </source>
</evidence>
<geneLocation type="plasmid" evidence="4 5">
    <name>unnamed</name>
</geneLocation>
<proteinExistence type="predicted"/>
<dbReference type="GO" id="GO:0080090">
    <property type="term" value="P:regulation of primary metabolic process"/>
    <property type="evidence" value="ECO:0007669"/>
    <property type="project" value="UniProtKB-ARBA"/>
</dbReference>
<dbReference type="OrthoDB" id="129409at227290"/>
<dbReference type="RefSeq" id="WP_153272680.1">
    <property type="nucleotide sequence ID" value="NZ_CP043499.1"/>
</dbReference>
<gene>
    <name evidence="4" type="ORF">FZ934_20135</name>
</gene>
<organism evidence="4 5">
    <name type="scientific">Rhizobium grahamii</name>
    <dbReference type="NCBI Taxonomy" id="1120045"/>
    <lineage>
        <taxon>Bacteria</taxon>
        <taxon>Pseudomonadati</taxon>
        <taxon>Pseudomonadota</taxon>
        <taxon>Alphaproteobacteria</taxon>
        <taxon>Hyphomicrobiales</taxon>
        <taxon>Rhizobiaceae</taxon>
        <taxon>Rhizobium/Agrobacterium group</taxon>
        <taxon>Rhizobium</taxon>
    </lineage>
</organism>
<dbReference type="InterPro" id="IPR050204">
    <property type="entry name" value="AraC_XylS_family_regulators"/>
</dbReference>
<accession>A0A5Q0CB66</accession>